<dbReference type="InParanoid" id="K7KY64"/>
<evidence type="ECO:0000313" key="3">
    <source>
        <dbReference type="Proteomes" id="UP000008827"/>
    </source>
</evidence>
<name>K7KY64_SOYBN</name>
<dbReference type="EnsemblPlants" id="KRH56027">
    <property type="protein sequence ID" value="KRH56027"/>
    <property type="gene ID" value="GLYMA_06G297200"/>
</dbReference>
<reference evidence="1 2" key="1">
    <citation type="journal article" date="2010" name="Nature">
        <title>Genome sequence of the palaeopolyploid soybean.</title>
        <authorList>
            <person name="Schmutz J."/>
            <person name="Cannon S.B."/>
            <person name="Schlueter J."/>
            <person name="Ma J."/>
            <person name="Mitros T."/>
            <person name="Nelson W."/>
            <person name="Hyten D.L."/>
            <person name="Song Q."/>
            <person name="Thelen J.J."/>
            <person name="Cheng J."/>
            <person name="Xu D."/>
            <person name="Hellsten U."/>
            <person name="May G.D."/>
            <person name="Yu Y."/>
            <person name="Sakurai T."/>
            <person name="Umezawa T."/>
            <person name="Bhattacharyya M.K."/>
            <person name="Sandhu D."/>
            <person name="Valliyodan B."/>
            <person name="Lindquist E."/>
            <person name="Peto M."/>
            <person name="Grant D."/>
            <person name="Shu S."/>
            <person name="Goodstein D."/>
            <person name="Barry K."/>
            <person name="Futrell-Griggs M."/>
            <person name="Abernathy B."/>
            <person name="Du J."/>
            <person name="Tian Z."/>
            <person name="Zhu L."/>
            <person name="Gill N."/>
            <person name="Joshi T."/>
            <person name="Libault M."/>
            <person name="Sethuraman A."/>
            <person name="Zhang X.-C."/>
            <person name="Shinozaki K."/>
            <person name="Nguyen H.T."/>
            <person name="Wing R.A."/>
            <person name="Cregan P."/>
            <person name="Specht J."/>
            <person name="Grimwood J."/>
            <person name="Rokhsar D."/>
            <person name="Stacey G."/>
            <person name="Shoemaker R.C."/>
            <person name="Jackson S.A."/>
        </authorList>
    </citation>
    <scope>NUCLEOTIDE SEQUENCE [LARGE SCALE GENOMIC DNA]</scope>
    <source>
        <strain evidence="2">cv. Williams 82</strain>
        <tissue evidence="1">Callus</tissue>
    </source>
</reference>
<dbReference type="EMBL" id="CM000839">
    <property type="protein sequence ID" value="KRH56027.1"/>
    <property type="molecule type" value="Genomic_DNA"/>
</dbReference>
<keyword evidence="3" id="KW-1185">Reference proteome</keyword>
<protein>
    <submittedName>
        <fullName evidence="1 2">Uncharacterized protein</fullName>
    </submittedName>
</protein>
<gene>
    <name evidence="1" type="ORF">GLYMA_06G297200</name>
</gene>
<evidence type="ECO:0000313" key="1">
    <source>
        <dbReference type="EMBL" id="KRH56027.1"/>
    </source>
</evidence>
<dbReference type="Proteomes" id="UP000008827">
    <property type="component" value="Chromosome 6"/>
</dbReference>
<dbReference type="AlphaFoldDB" id="K7KY64"/>
<sequence>MKTLPNQTNKALKAKSPLLNLWPPRLRRMANTTTKVLQHNTISSLFLENPVLDNTSSS</sequence>
<dbReference type="HOGENOM" id="CLU_2982936_0_0_1"/>
<dbReference type="Gramene" id="KRH56027">
    <property type="protein sequence ID" value="KRH56027"/>
    <property type="gene ID" value="GLYMA_06G297200"/>
</dbReference>
<organism evidence="2">
    <name type="scientific">Glycine max</name>
    <name type="common">Soybean</name>
    <name type="synonym">Glycine hispida</name>
    <dbReference type="NCBI Taxonomy" id="3847"/>
    <lineage>
        <taxon>Eukaryota</taxon>
        <taxon>Viridiplantae</taxon>
        <taxon>Streptophyta</taxon>
        <taxon>Embryophyta</taxon>
        <taxon>Tracheophyta</taxon>
        <taxon>Spermatophyta</taxon>
        <taxon>Magnoliopsida</taxon>
        <taxon>eudicotyledons</taxon>
        <taxon>Gunneridae</taxon>
        <taxon>Pentapetalae</taxon>
        <taxon>rosids</taxon>
        <taxon>fabids</taxon>
        <taxon>Fabales</taxon>
        <taxon>Fabaceae</taxon>
        <taxon>Papilionoideae</taxon>
        <taxon>50 kb inversion clade</taxon>
        <taxon>NPAAA clade</taxon>
        <taxon>indigoferoid/millettioid clade</taxon>
        <taxon>Phaseoleae</taxon>
        <taxon>Glycine</taxon>
        <taxon>Glycine subgen. Soja</taxon>
    </lineage>
</organism>
<reference evidence="2" key="2">
    <citation type="submission" date="2018-02" db="UniProtKB">
        <authorList>
            <consortium name="EnsemblPlants"/>
        </authorList>
    </citation>
    <scope>IDENTIFICATION</scope>
    <source>
        <strain evidence="2">Williams 82</strain>
    </source>
</reference>
<accession>K7KY64</accession>
<dbReference type="PaxDb" id="3847-GLYMA06G45190.1"/>
<reference evidence="1" key="3">
    <citation type="submission" date="2018-07" db="EMBL/GenBank/DDBJ databases">
        <title>WGS assembly of Glycine max.</title>
        <authorList>
            <person name="Schmutz J."/>
            <person name="Cannon S."/>
            <person name="Schlueter J."/>
            <person name="Ma J."/>
            <person name="Mitros T."/>
            <person name="Nelson W."/>
            <person name="Hyten D."/>
            <person name="Song Q."/>
            <person name="Thelen J."/>
            <person name="Cheng J."/>
            <person name="Xu D."/>
            <person name="Hellsten U."/>
            <person name="May G."/>
            <person name="Yu Y."/>
            <person name="Sakurai T."/>
            <person name="Umezawa T."/>
            <person name="Bhattacharyya M."/>
            <person name="Sandhu D."/>
            <person name="Valliyodan B."/>
            <person name="Lindquist E."/>
            <person name="Peto M."/>
            <person name="Grant D."/>
            <person name="Shu S."/>
            <person name="Goodstein D."/>
            <person name="Barry K."/>
            <person name="Futrell-Griggs M."/>
            <person name="Abernathy B."/>
            <person name="Du J."/>
            <person name="Tian Z."/>
            <person name="Zhu L."/>
            <person name="Gill N."/>
            <person name="Joshi T."/>
            <person name="Libault M."/>
            <person name="Sethuraman A."/>
            <person name="Zhang X."/>
            <person name="Shinozaki K."/>
            <person name="Nguyen H."/>
            <person name="Wing R."/>
            <person name="Cregan P."/>
            <person name="Specht J."/>
            <person name="Grimwood J."/>
            <person name="Rokhsar D."/>
            <person name="Stacey G."/>
            <person name="Shoemaker R."/>
            <person name="Jackson S."/>
        </authorList>
    </citation>
    <scope>NUCLEOTIDE SEQUENCE</scope>
    <source>
        <tissue evidence="1">Callus</tissue>
    </source>
</reference>
<evidence type="ECO:0000313" key="2">
    <source>
        <dbReference type="EnsemblPlants" id="KRH56027"/>
    </source>
</evidence>
<proteinExistence type="predicted"/>